<evidence type="ECO:0008006" key="6">
    <source>
        <dbReference type="Google" id="ProtNLM"/>
    </source>
</evidence>
<evidence type="ECO:0000259" key="2">
    <source>
        <dbReference type="PROSITE" id="PS50965"/>
    </source>
</evidence>
<dbReference type="Proteomes" id="UP000321089">
    <property type="component" value="Unassembled WGS sequence"/>
</dbReference>
<dbReference type="EMBL" id="BKBC01000060">
    <property type="protein sequence ID" value="GEQ22787.1"/>
    <property type="molecule type" value="Genomic_DNA"/>
</dbReference>
<evidence type="ECO:0000256" key="1">
    <source>
        <dbReference type="SAM" id="MobiDB-lite"/>
    </source>
</evidence>
<evidence type="ECO:0000313" key="5">
    <source>
        <dbReference type="Proteomes" id="UP000321089"/>
    </source>
</evidence>
<dbReference type="RefSeq" id="WP_146869080.1">
    <property type="nucleotide sequence ID" value="NZ_BKBC01000060.1"/>
</dbReference>
<organism evidence="4 5">
    <name type="scientific">Clostridium butyricum</name>
    <dbReference type="NCBI Taxonomy" id="1492"/>
    <lineage>
        <taxon>Bacteria</taxon>
        <taxon>Bacillati</taxon>
        <taxon>Bacillota</taxon>
        <taxon>Clostridia</taxon>
        <taxon>Eubacteriales</taxon>
        <taxon>Clostridiaceae</taxon>
        <taxon>Clostridium</taxon>
    </lineage>
</organism>
<dbReference type="InterPro" id="IPR010997">
    <property type="entry name" value="HRDC-like_sf"/>
</dbReference>
<dbReference type="PROSITE" id="PS50967">
    <property type="entry name" value="HRDC"/>
    <property type="match status" value="1"/>
</dbReference>
<dbReference type="AlphaFoldDB" id="A0A512TR79"/>
<dbReference type="InterPro" id="IPR011528">
    <property type="entry name" value="NERD"/>
</dbReference>
<evidence type="ECO:0000313" key="4">
    <source>
        <dbReference type="EMBL" id="GEQ22787.1"/>
    </source>
</evidence>
<dbReference type="InterPro" id="IPR002121">
    <property type="entry name" value="HRDC_dom"/>
</dbReference>
<comment type="caution">
    <text evidence="4">The sequence shown here is derived from an EMBL/GenBank/DDBJ whole genome shotgun (WGS) entry which is preliminary data.</text>
</comment>
<name>A0A512TR79_CLOBU</name>
<proteinExistence type="predicted"/>
<feature type="domain" description="NERD" evidence="2">
    <location>
        <begin position="41"/>
        <end position="158"/>
    </location>
</feature>
<dbReference type="Pfam" id="PF00570">
    <property type="entry name" value="HRDC"/>
    <property type="match status" value="1"/>
</dbReference>
<evidence type="ECO:0000259" key="3">
    <source>
        <dbReference type="PROSITE" id="PS50967"/>
    </source>
</evidence>
<feature type="domain" description="HRDC" evidence="3">
    <location>
        <begin position="278"/>
        <end position="352"/>
    </location>
</feature>
<protein>
    <recommendedName>
        <fullName evidence="6">Nuclease</fullName>
    </recommendedName>
</protein>
<dbReference type="PROSITE" id="PS50965">
    <property type="entry name" value="NERD"/>
    <property type="match status" value="1"/>
</dbReference>
<dbReference type="SUPFAM" id="SSF47819">
    <property type="entry name" value="HRDC-like"/>
    <property type="match status" value="1"/>
</dbReference>
<reference evidence="4 5" key="1">
    <citation type="submission" date="2019-07" db="EMBL/GenBank/DDBJ databases">
        <title>Whole genome shotgun sequence of Clostridium butyricum NBRC 3858.</title>
        <authorList>
            <person name="Hosoyama A."/>
            <person name="Uohara A."/>
            <person name="Ohji S."/>
            <person name="Ichikawa N."/>
        </authorList>
    </citation>
    <scope>NUCLEOTIDE SEQUENCE [LARGE SCALE GENOMIC DNA]</scope>
    <source>
        <strain evidence="4 5">NBRC 3858</strain>
    </source>
</reference>
<dbReference type="Gene3D" id="1.10.150.80">
    <property type="entry name" value="HRDC domain"/>
    <property type="match status" value="1"/>
</dbReference>
<gene>
    <name evidence="4" type="ORF">CBU02nite_32930</name>
</gene>
<dbReference type="InterPro" id="IPR044876">
    <property type="entry name" value="HRDC_dom_sf"/>
</dbReference>
<dbReference type="GO" id="GO:0003676">
    <property type="term" value="F:nucleic acid binding"/>
    <property type="evidence" value="ECO:0007669"/>
    <property type="project" value="InterPro"/>
</dbReference>
<feature type="compositionally biased region" description="Polar residues" evidence="1">
    <location>
        <begin position="221"/>
        <end position="238"/>
    </location>
</feature>
<dbReference type="Pfam" id="PF08378">
    <property type="entry name" value="NERD"/>
    <property type="match status" value="1"/>
</dbReference>
<sequence>MFLILVLILISIGLLLKKEHIVRKKYTQESGISYDNAFKDKGMYGEYLTFRELEKIKGNHRIITNVYLPCDNGKTTEIDLIYIHESGIYVIESKNYSGWIFGNENDRYWTQVFKNKRKEKFYNPIKQNDTHIKSLINVCAIENKFVRSIIVFSKRCTLKNITVHSDNVSVINRNDLVENIKSHIGKSSIKLSEDRINVLYYVLRNYSNVDESVKQAHVENINNYKNRGKSSTNKSTYNKQDDNESNKADYVEYNFKTTYTDFSNNEDNHENTIEKEQQVFSASLEEELKKYRLNKSKELGIKPYMIFSNKEMNDIILIKPMDIDSLCKINGFGDVKCSKYGEDIVRIVGGCL</sequence>
<dbReference type="GO" id="GO:0000166">
    <property type="term" value="F:nucleotide binding"/>
    <property type="evidence" value="ECO:0007669"/>
    <property type="project" value="InterPro"/>
</dbReference>
<accession>A0A512TR79</accession>
<feature type="region of interest" description="Disordered" evidence="1">
    <location>
        <begin position="221"/>
        <end position="244"/>
    </location>
</feature>